<organism evidence="1 2">
    <name type="scientific">Gigaspora margarita</name>
    <dbReference type="NCBI Taxonomy" id="4874"/>
    <lineage>
        <taxon>Eukaryota</taxon>
        <taxon>Fungi</taxon>
        <taxon>Fungi incertae sedis</taxon>
        <taxon>Mucoromycota</taxon>
        <taxon>Glomeromycotina</taxon>
        <taxon>Glomeromycetes</taxon>
        <taxon>Diversisporales</taxon>
        <taxon>Gigasporaceae</taxon>
        <taxon>Gigaspora</taxon>
    </lineage>
</organism>
<gene>
    <name evidence="1" type="ORF">GMARGA_LOCUS42195</name>
</gene>
<protein>
    <submittedName>
        <fullName evidence="1">23521_t:CDS:1</fullName>
    </submittedName>
</protein>
<name>A0ABN7XGM2_GIGMA</name>
<proteinExistence type="predicted"/>
<feature type="non-terminal residue" evidence="1">
    <location>
        <position position="1"/>
    </location>
</feature>
<accession>A0ABN7XGM2</accession>
<evidence type="ECO:0000313" key="1">
    <source>
        <dbReference type="EMBL" id="CAG8853374.1"/>
    </source>
</evidence>
<sequence length="93" mass="10721">WPLSVKELRNRGYLIEDNSISLELNETNSVEENNIDDSLSDSPLYIDSMDYADKIDDMDINEHIDDLDSIDNMSNIDNIDNMDSINYMGNDEK</sequence>
<reference evidence="1 2" key="1">
    <citation type="submission" date="2021-06" db="EMBL/GenBank/DDBJ databases">
        <authorList>
            <person name="Kallberg Y."/>
            <person name="Tangrot J."/>
            <person name="Rosling A."/>
        </authorList>
    </citation>
    <scope>NUCLEOTIDE SEQUENCE [LARGE SCALE GENOMIC DNA]</scope>
    <source>
        <strain evidence="1 2">120-4 pot B 10/14</strain>
    </source>
</reference>
<evidence type="ECO:0000313" key="2">
    <source>
        <dbReference type="Proteomes" id="UP000789901"/>
    </source>
</evidence>
<dbReference type="Proteomes" id="UP000789901">
    <property type="component" value="Unassembled WGS sequence"/>
</dbReference>
<comment type="caution">
    <text evidence="1">The sequence shown here is derived from an EMBL/GenBank/DDBJ whole genome shotgun (WGS) entry which is preliminary data.</text>
</comment>
<keyword evidence="2" id="KW-1185">Reference proteome</keyword>
<dbReference type="EMBL" id="CAJVQB010123320">
    <property type="protein sequence ID" value="CAG8853374.1"/>
    <property type="molecule type" value="Genomic_DNA"/>
</dbReference>